<comment type="caution">
    <text evidence="1">The sequence shown here is derived from an EMBL/GenBank/DDBJ whole genome shotgun (WGS) entry which is preliminary data.</text>
</comment>
<evidence type="ECO:0000313" key="1">
    <source>
        <dbReference type="EMBL" id="KAI5669559.1"/>
    </source>
</evidence>
<dbReference type="Proteomes" id="UP001060085">
    <property type="component" value="Linkage Group LG04"/>
</dbReference>
<organism evidence="1 2">
    <name type="scientific">Catharanthus roseus</name>
    <name type="common">Madagascar periwinkle</name>
    <name type="synonym">Vinca rosea</name>
    <dbReference type="NCBI Taxonomy" id="4058"/>
    <lineage>
        <taxon>Eukaryota</taxon>
        <taxon>Viridiplantae</taxon>
        <taxon>Streptophyta</taxon>
        <taxon>Embryophyta</taxon>
        <taxon>Tracheophyta</taxon>
        <taxon>Spermatophyta</taxon>
        <taxon>Magnoliopsida</taxon>
        <taxon>eudicotyledons</taxon>
        <taxon>Gunneridae</taxon>
        <taxon>Pentapetalae</taxon>
        <taxon>asterids</taxon>
        <taxon>lamiids</taxon>
        <taxon>Gentianales</taxon>
        <taxon>Apocynaceae</taxon>
        <taxon>Rauvolfioideae</taxon>
        <taxon>Vinceae</taxon>
        <taxon>Catharanthinae</taxon>
        <taxon>Catharanthus</taxon>
    </lineage>
</organism>
<reference evidence="2" key="1">
    <citation type="journal article" date="2023" name="Nat. Plants">
        <title>Single-cell RNA sequencing provides a high-resolution roadmap for understanding the multicellular compartmentation of specialized metabolism.</title>
        <authorList>
            <person name="Sun S."/>
            <person name="Shen X."/>
            <person name="Li Y."/>
            <person name="Li Y."/>
            <person name="Wang S."/>
            <person name="Li R."/>
            <person name="Zhang H."/>
            <person name="Shen G."/>
            <person name="Guo B."/>
            <person name="Wei J."/>
            <person name="Xu J."/>
            <person name="St-Pierre B."/>
            <person name="Chen S."/>
            <person name="Sun C."/>
        </authorList>
    </citation>
    <scope>NUCLEOTIDE SEQUENCE [LARGE SCALE GENOMIC DNA]</scope>
</reference>
<dbReference type="EMBL" id="CM044704">
    <property type="protein sequence ID" value="KAI5669559.1"/>
    <property type="molecule type" value="Genomic_DNA"/>
</dbReference>
<gene>
    <name evidence="1" type="ORF">M9H77_19412</name>
</gene>
<proteinExistence type="predicted"/>
<accession>A0ACC0BA64</accession>
<protein>
    <submittedName>
        <fullName evidence="1">Uncharacterized protein</fullName>
    </submittedName>
</protein>
<name>A0ACC0BA64_CATRO</name>
<sequence>MDKTLEDNSCLSLDLNFAPIQDSGDIARNTDFNGNDLDDESKLSEKENQSGNVIQQLNQIKKENKKLTEMLFLVCENYNVLQNHMMDLMQKSPGNSEVSTRKRKFEPENTISTYGNHDIASNIESICDDESPKRPKEIRTNISKVLFRTDPDDKSLVVKDGYHWRKYGQKVTKDNPSPRAYFKCSFAPTCQVKKKVQRSVGNAAILVATYEGEHNHQPPLQADHHMLVASPQGAVTPLLTAAGANCSDFSMDTGIGNNRIQSRSFEENAVQNIMVEQMASSLTRNPSFTAALVAAISGRILSREYEYEYDTSAEK</sequence>
<evidence type="ECO:0000313" key="2">
    <source>
        <dbReference type="Proteomes" id="UP001060085"/>
    </source>
</evidence>
<keyword evidence="2" id="KW-1185">Reference proteome</keyword>